<dbReference type="RefSeq" id="WP_012003730.1">
    <property type="nucleotide sequence ID" value="NC_009828.1"/>
</dbReference>
<name>A8F7X0_PSELT</name>
<evidence type="ECO:0000256" key="4">
    <source>
        <dbReference type="ARBA" id="ARBA00023136"/>
    </source>
</evidence>
<dbReference type="KEGG" id="tle:Tlet_1700"/>
<reference evidence="7 8" key="2">
    <citation type="journal article" date="2009" name="Proc. Natl. Acad. Sci. U.S.A.">
        <title>On the chimeric nature, thermophilic origin, and phylogenetic placement of the Thermotogales.</title>
        <authorList>
            <person name="Zhaxybayeva O."/>
            <person name="Swithers K.S."/>
            <person name="Lapierre P."/>
            <person name="Fournier G.P."/>
            <person name="Bickhart D.M."/>
            <person name="DeBoy R.T."/>
            <person name="Nelson K.E."/>
            <person name="Nesbo C.L."/>
            <person name="Doolittle W.F."/>
            <person name="Gogarten J.P."/>
            <person name="Noll K.M."/>
        </authorList>
    </citation>
    <scope>NUCLEOTIDE SEQUENCE [LARGE SCALE GENOMIC DNA]</scope>
    <source>
        <strain evidence="8">ATCC BAA-301 / DSM 14385 / NBRC 107922 / TMO</strain>
    </source>
</reference>
<organism evidence="7 8">
    <name type="scientific">Pseudothermotoga lettingae (strain ATCC BAA-301 / DSM 14385 / NBRC 107922 / TMO)</name>
    <name type="common">Thermotoga lettingae</name>
    <dbReference type="NCBI Taxonomy" id="416591"/>
    <lineage>
        <taxon>Bacteria</taxon>
        <taxon>Thermotogati</taxon>
        <taxon>Thermotogota</taxon>
        <taxon>Thermotogae</taxon>
        <taxon>Thermotogales</taxon>
        <taxon>Thermotogaceae</taxon>
        <taxon>Pseudothermotoga</taxon>
    </lineage>
</organism>
<evidence type="ECO:0000313" key="7">
    <source>
        <dbReference type="EMBL" id="ABV34254.1"/>
    </source>
</evidence>
<dbReference type="Gene3D" id="1.10.3720.10">
    <property type="entry name" value="MetI-like"/>
    <property type="match status" value="1"/>
</dbReference>
<dbReference type="InterPro" id="IPR035906">
    <property type="entry name" value="MetI-like_sf"/>
</dbReference>
<proteinExistence type="inferred from homology"/>
<dbReference type="PANTHER" id="PTHR43470:SF3">
    <property type="entry name" value="PHOSPHATE TRANSPORT SYSTEM PERMEASE PROTEIN PSTA-RELATED"/>
    <property type="match status" value="1"/>
</dbReference>
<dbReference type="HOGENOM" id="CLU_033621_2_2_0"/>
<dbReference type="STRING" id="416591.Tlet_1700"/>
<comment type="subcellular location">
    <subcellularLocation>
        <location evidence="5">Cell membrane</location>
        <topology evidence="5">Multi-pass membrane protein</topology>
    </subcellularLocation>
    <subcellularLocation>
        <location evidence="1">Membrane</location>
        <topology evidence="1">Multi-pass membrane protein</topology>
    </subcellularLocation>
</comment>
<dbReference type="PANTHER" id="PTHR43470">
    <property type="entry name" value="PHOSPHATE TRANSPORT SYSTEM PERMEASE PROTEIN PSTA-RELATED"/>
    <property type="match status" value="1"/>
</dbReference>
<feature type="transmembrane region" description="Helical" evidence="5">
    <location>
        <begin position="180"/>
        <end position="207"/>
    </location>
</feature>
<feature type="transmembrane region" description="Helical" evidence="5">
    <location>
        <begin position="89"/>
        <end position="114"/>
    </location>
</feature>
<keyword evidence="5" id="KW-0813">Transport</keyword>
<gene>
    <name evidence="7" type="ordered locus">Tlet_1700</name>
</gene>
<evidence type="ECO:0000256" key="5">
    <source>
        <dbReference type="RuleBase" id="RU363032"/>
    </source>
</evidence>
<keyword evidence="8" id="KW-1185">Reference proteome</keyword>
<dbReference type="Proteomes" id="UP000002016">
    <property type="component" value="Chromosome"/>
</dbReference>
<accession>A8F7X0</accession>
<dbReference type="EMBL" id="CP000812">
    <property type="protein sequence ID" value="ABV34254.1"/>
    <property type="molecule type" value="Genomic_DNA"/>
</dbReference>
<dbReference type="CDD" id="cd06261">
    <property type="entry name" value="TM_PBP2"/>
    <property type="match status" value="1"/>
</dbReference>
<dbReference type="InterPro" id="IPR000515">
    <property type="entry name" value="MetI-like"/>
</dbReference>
<reference evidence="7 8" key="1">
    <citation type="submission" date="2007-08" db="EMBL/GenBank/DDBJ databases">
        <title>Complete sequence of Thermotoga lettingae TMO.</title>
        <authorList>
            <consortium name="US DOE Joint Genome Institute"/>
            <person name="Copeland A."/>
            <person name="Lucas S."/>
            <person name="Lapidus A."/>
            <person name="Barry K."/>
            <person name="Glavina del Rio T."/>
            <person name="Dalin E."/>
            <person name="Tice H."/>
            <person name="Pitluck S."/>
            <person name="Foster B."/>
            <person name="Bruce D."/>
            <person name="Schmutz J."/>
            <person name="Larimer F."/>
            <person name="Land M."/>
            <person name="Hauser L."/>
            <person name="Kyrpides N."/>
            <person name="Mikhailova N."/>
            <person name="Nelson K."/>
            <person name="Gogarten J.P."/>
            <person name="Noll K."/>
            <person name="Richardson P."/>
        </authorList>
    </citation>
    <scope>NUCLEOTIDE SEQUENCE [LARGE SCALE GENOMIC DNA]</scope>
    <source>
        <strain evidence="8">ATCC BAA-301 / DSM 14385 / NBRC 107922 / TMO</strain>
    </source>
</reference>
<feature type="domain" description="ABC transmembrane type-1" evidence="6">
    <location>
        <begin position="54"/>
        <end position="262"/>
    </location>
</feature>
<dbReference type="PROSITE" id="PS50928">
    <property type="entry name" value="ABC_TM1"/>
    <property type="match status" value="1"/>
</dbReference>
<dbReference type="AlphaFoldDB" id="A8F7X0"/>
<dbReference type="GO" id="GO:0005886">
    <property type="term" value="C:plasma membrane"/>
    <property type="evidence" value="ECO:0007669"/>
    <property type="project" value="UniProtKB-SubCell"/>
</dbReference>
<evidence type="ECO:0000256" key="2">
    <source>
        <dbReference type="ARBA" id="ARBA00022692"/>
    </source>
</evidence>
<comment type="similarity">
    <text evidence="5">Belongs to the binding-protein-dependent transport system permease family.</text>
</comment>
<keyword evidence="3 5" id="KW-1133">Transmembrane helix</keyword>
<dbReference type="SUPFAM" id="SSF161098">
    <property type="entry name" value="MetI-like"/>
    <property type="match status" value="1"/>
</dbReference>
<feature type="transmembrane region" description="Helical" evidence="5">
    <location>
        <begin position="238"/>
        <end position="258"/>
    </location>
</feature>
<keyword evidence="4 5" id="KW-0472">Membrane</keyword>
<sequence precursor="true">MKWFFRLISYSILAVMVAVILLIIIPGINAFFRPGFFTEFPRSAMAEGGIFPSIIGSFLLMVFVFLVTIPLGLLGSIFISEFAPKRFSVFLQSLAGTMNSIPSIVYGLFGLSFFCVRLRFGTSLISASLTLSTMAIPFFINNAVEFLRAVPRELREGVVALGANKVQTTMMVLKSGKSGLLTTLMLTLGRAFSETAPILITGAVFYATRLPGRLTDPIMSLPTSIYAIVMNLGQKSQWMAHGMASLMTIVMILIYSIVQIIRRHRNG</sequence>
<protein>
    <submittedName>
        <fullName evidence="7">Binding-protein-dependent transport systems inner membrane component</fullName>
    </submittedName>
</protein>
<dbReference type="OrthoDB" id="9785113at2"/>
<evidence type="ECO:0000256" key="1">
    <source>
        <dbReference type="ARBA" id="ARBA00004141"/>
    </source>
</evidence>
<feature type="transmembrane region" description="Helical" evidence="5">
    <location>
        <begin position="50"/>
        <end position="77"/>
    </location>
</feature>
<feature type="transmembrane region" description="Helical" evidence="5">
    <location>
        <begin position="7"/>
        <end position="30"/>
    </location>
</feature>
<dbReference type="eggNOG" id="COG0581">
    <property type="taxonomic scope" value="Bacteria"/>
</dbReference>
<dbReference type="Pfam" id="PF00528">
    <property type="entry name" value="BPD_transp_1"/>
    <property type="match status" value="1"/>
</dbReference>
<evidence type="ECO:0000256" key="3">
    <source>
        <dbReference type="ARBA" id="ARBA00022989"/>
    </source>
</evidence>
<dbReference type="GO" id="GO:0055085">
    <property type="term" value="P:transmembrane transport"/>
    <property type="evidence" value="ECO:0007669"/>
    <property type="project" value="InterPro"/>
</dbReference>
<keyword evidence="2 5" id="KW-0812">Transmembrane</keyword>
<evidence type="ECO:0000259" key="6">
    <source>
        <dbReference type="PROSITE" id="PS50928"/>
    </source>
</evidence>
<evidence type="ECO:0000313" key="8">
    <source>
        <dbReference type="Proteomes" id="UP000002016"/>
    </source>
</evidence>
<feature type="transmembrane region" description="Helical" evidence="5">
    <location>
        <begin position="120"/>
        <end position="140"/>
    </location>
</feature>